<name>A0A450UG99_9GAMM</name>
<dbReference type="InterPro" id="IPR003961">
    <property type="entry name" value="FN3_dom"/>
</dbReference>
<dbReference type="SMART" id="SM00060">
    <property type="entry name" value="FN3"/>
    <property type="match status" value="1"/>
</dbReference>
<evidence type="ECO:0000259" key="1">
    <source>
        <dbReference type="PROSITE" id="PS50853"/>
    </source>
</evidence>
<dbReference type="EMBL" id="CAADFF010000026">
    <property type="protein sequence ID" value="VFJ91538.1"/>
    <property type="molecule type" value="Genomic_DNA"/>
</dbReference>
<gene>
    <name evidence="2" type="ORF">BECKLFY1418B_GA0070995_102618</name>
</gene>
<protein>
    <submittedName>
        <fullName evidence="2">Fibronectin type III domain-containing protein</fullName>
    </submittedName>
</protein>
<dbReference type="CDD" id="cd00063">
    <property type="entry name" value="FN3"/>
    <property type="match status" value="1"/>
</dbReference>
<dbReference type="Gene3D" id="2.60.40.10">
    <property type="entry name" value="Immunoglobulins"/>
    <property type="match status" value="1"/>
</dbReference>
<dbReference type="AlphaFoldDB" id="A0A450UG99"/>
<reference evidence="2" key="1">
    <citation type="submission" date="2019-02" db="EMBL/GenBank/DDBJ databases">
        <authorList>
            <person name="Gruber-Vodicka R. H."/>
            <person name="Seah K. B. B."/>
        </authorList>
    </citation>
    <scope>NUCLEOTIDE SEQUENCE</scope>
    <source>
        <strain evidence="2">BECK_M7</strain>
    </source>
</reference>
<organism evidence="2">
    <name type="scientific">Candidatus Kentrum sp. LFY</name>
    <dbReference type="NCBI Taxonomy" id="2126342"/>
    <lineage>
        <taxon>Bacteria</taxon>
        <taxon>Pseudomonadati</taxon>
        <taxon>Pseudomonadota</taxon>
        <taxon>Gammaproteobacteria</taxon>
        <taxon>Candidatus Kentrum</taxon>
    </lineage>
</organism>
<evidence type="ECO:0000313" key="2">
    <source>
        <dbReference type="EMBL" id="VFJ91538.1"/>
    </source>
</evidence>
<dbReference type="Pfam" id="PF00041">
    <property type="entry name" value="fn3"/>
    <property type="match status" value="1"/>
</dbReference>
<dbReference type="InterPro" id="IPR036116">
    <property type="entry name" value="FN3_sf"/>
</dbReference>
<accession>A0A450UG99</accession>
<sequence length="203" mass="22467">MKFPRKESDILSLAQEMVTGFDAHTDIYPEPLVSTADLRGNVDTYHTARGAEMTVRAEWEKTVAAKNEVLQTLAENMKRDIRYAENLVDFDDAQLRLIGWGGRKPRQSLSPPGQVRSLDIAAQGDGAIILDWKAPNEGGTIAAYRVERLDPHADETDWEEVGTTTGLETTISKQERGKKFEFRVLAFNKAGTGEASNTVAAML</sequence>
<dbReference type="InterPro" id="IPR013783">
    <property type="entry name" value="Ig-like_fold"/>
</dbReference>
<proteinExistence type="predicted"/>
<dbReference type="PROSITE" id="PS50853">
    <property type="entry name" value="FN3"/>
    <property type="match status" value="1"/>
</dbReference>
<dbReference type="SUPFAM" id="SSF49265">
    <property type="entry name" value="Fibronectin type III"/>
    <property type="match status" value="1"/>
</dbReference>
<feature type="domain" description="Fibronectin type-III" evidence="1">
    <location>
        <begin position="111"/>
        <end position="203"/>
    </location>
</feature>